<keyword evidence="4 7" id="KW-0812">Transmembrane</keyword>
<dbReference type="EMBL" id="JGCY01000398">
    <property type="protein sequence ID" value="EXY72647.1"/>
    <property type="molecule type" value="Genomic_DNA"/>
</dbReference>
<protein>
    <submittedName>
        <fullName evidence="9">Acyltransferase family protein</fullName>
    </submittedName>
</protein>
<feature type="transmembrane region" description="Helical" evidence="7">
    <location>
        <begin position="146"/>
        <end position="165"/>
    </location>
</feature>
<feature type="transmembrane region" description="Helical" evidence="7">
    <location>
        <begin position="47"/>
        <end position="69"/>
    </location>
</feature>
<dbReference type="Proteomes" id="UP000020529">
    <property type="component" value="Unassembled WGS sequence"/>
</dbReference>
<comment type="subcellular location">
    <subcellularLocation>
        <location evidence="1">Cell membrane</location>
        <topology evidence="1">Multi-pass membrane protein</topology>
    </subcellularLocation>
</comment>
<evidence type="ECO:0000256" key="3">
    <source>
        <dbReference type="ARBA" id="ARBA00022475"/>
    </source>
</evidence>
<keyword evidence="6 7" id="KW-0472">Membrane</keyword>
<dbReference type="GeneID" id="60366475"/>
<gene>
    <name evidence="9" type="ORF">M124_3559</name>
</gene>
<keyword evidence="3" id="KW-1003">Cell membrane</keyword>
<feature type="transmembrane region" description="Helical" evidence="7">
    <location>
        <begin position="347"/>
        <end position="368"/>
    </location>
</feature>
<feature type="domain" description="Acyltransferase 3" evidence="8">
    <location>
        <begin position="10"/>
        <end position="365"/>
    </location>
</feature>
<dbReference type="PANTHER" id="PTHR40074:SF2">
    <property type="entry name" value="O-ACETYLTRANSFERASE WECH"/>
    <property type="match status" value="1"/>
</dbReference>
<evidence type="ECO:0000256" key="7">
    <source>
        <dbReference type="SAM" id="Phobius"/>
    </source>
</evidence>
<comment type="similarity">
    <text evidence="2">Belongs to the acyltransferase 3 family.</text>
</comment>
<evidence type="ECO:0000256" key="1">
    <source>
        <dbReference type="ARBA" id="ARBA00004651"/>
    </source>
</evidence>
<comment type="caution">
    <text evidence="9">The sequence shown here is derived from an EMBL/GenBank/DDBJ whole genome shotgun (WGS) entry which is preliminary data.</text>
</comment>
<dbReference type="GO" id="GO:0005886">
    <property type="term" value="C:plasma membrane"/>
    <property type="evidence" value="ECO:0007669"/>
    <property type="project" value="UniProtKB-SubCell"/>
</dbReference>
<feature type="transmembrane region" description="Helical" evidence="7">
    <location>
        <begin position="282"/>
        <end position="302"/>
    </location>
</feature>
<dbReference type="GO" id="GO:0016413">
    <property type="term" value="F:O-acetyltransferase activity"/>
    <property type="evidence" value="ECO:0007669"/>
    <property type="project" value="TreeGrafter"/>
</dbReference>
<dbReference type="InterPro" id="IPR002656">
    <property type="entry name" value="Acyl_transf_3_dom"/>
</dbReference>
<dbReference type="GO" id="GO:0009246">
    <property type="term" value="P:enterobacterial common antigen biosynthetic process"/>
    <property type="evidence" value="ECO:0007669"/>
    <property type="project" value="TreeGrafter"/>
</dbReference>
<evidence type="ECO:0000256" key="4">
    <source>
        <dbReference type="ARBA" id="ARBA00022692"/>
    </source>
</evidence>
<name>A0A015SQZ3_BACFG</name>
<feature type="transmembrane region" description="Helical" evidence="7">
    <location>
        <begin position="314"/>
        <end position="335"/>
    </location>
</feature>
<feature type="transmembrane region" description="Helical" evidence="7">
    <location>
        <begin position="90"/>
        <end position="108"/>
    </location>
</feature>
<keyword evidence="5 7" id="KW-1133">Transmembrane helix</keyword>
<dbReference type="AlphaFoldDB" id="A0A015SQZ3"/>
<sequence length="378" mass="44124">MELKKKENIGWIDLLRVLACFFVVFSHSCDAFIGQFDANRESFLTGVFLGSLMRPCVPIFVMMTGVLLLPVQTDMAAFYKKRIGRLIPPMIFWSLVLPVLYFIYLNYINPDTQNPLISMPDHSLEALWFKLYTFIFNFNFDTVPLWYLYMLIGLYLIMPIISGWLEKVSKKELKLFLGIWGISLIAPYVKMFAPALGYQGNYGNMGLWGVCDWNDYGSFYYFSGFIGYLLLAYYLTKYPLKWSWKKLLSITIPMFLTGYLITSYGYVITQNYFPGNYAYLEIVWYFAGINVFMMTFPVFVIVQKIKVPSNHRLSHMASLAFGIYLSHYVFVFIAYDLLDTELLPYTVRIICMACIVFLTCYAIVWLMSKSKLTNRFIR</sequence>
<evidence type="ECO:0000313" key="9">
    <source>
        <dbReference type="EMBL" id="EXY72647.1"/>
    </source>
</evidence>
<feature type="transmembrane region" description="Helical" evidence="7">
    <location>
        <begin position="247"/>
        <end position="267"/>
    </location>
</feature>
<dbReference type="PANTHER" id="PTHR40074">
    <property type="entry name" value="O-ACETYLTRANSFERASE WECH"/>
    <property type="match status" value="1"/>
</dbReference>
<feature type="transmembrane region" description="Helical" evidence="7">
    <location>
        <begin position="218"/>
        <end position="235"/>
    </location>
</feature>
<feature type="transmembrane region" description="Helical" evidence="7">
    <location>
        <begin position="177"/>
        <end position="198"/>
    </location>
</feature>
<keyword evidence="9" id="KW-0808">Transferase</keyword>
<evidence type="ECO:0000256" key="5">
    <source>
        <dbReference type="ARBA" id="ARBA00022989"/>
    </source>
</evidence>
<dbReference type="RefSeq" id="WP_010993669.1">
    <property type="nucleotide sequence ID" value="NZ_JGCY01000398.1"/>
</dbReference>
<evidence type="ECO:0000256" key="2">
    <source>
        <dbReference type="ARBA" id="ARBA00007400"/>
    </source>
</evidence>
<evidence type="ECO:0000256" key="6">
    <source>
        <dbReference type="ARBA" id="ARBA00023136"/>
    </source>
</evidence>
<dbReference type="Pfam" id="PF01757">
    <property type="entry name" value="Acyl_transf_3"/>
    <property type="match status" value="1"/>
</dbReference>
<reference evidence="9 10" key="1">
    <citation type="submission" date="2014-02" db="EMBL/GenBank/DDBJ databases">
        <authorList>
            <person name="Sears C."/>
            <person name="Carroll K."/>
            <person name="Sack B.R."/>
            <person name="Qadri F."/>
            <person name="Myers L.L."/>
            <person name="Chung G.-T."/>
            <person name="Escheverria P."/>
            <person name="Fraser C.M."/>
            <person name="Sadzewicz L."/>
            <person name="Shefchek K.A."/>
            <person name="Tallon L."/>
            <person name="Das S.P."/>
            <person name="Daugherty S."/>
            <person name="Mongodin E.F."/>
        </authorList>
    </citation>
    <scope>NUCLEOTIDE SEQUENCE [LARGE SCALE GENOMIC DNA]</scope>
    <source>
        <strain evidence="10">3988T(B)14</strain>
    </source>
</reference>
<organism evidence="9 10">
    <name type="scientific">Bacteroides fragilis str. 3988T(B)14</name>
    <dbReference type="NCBI Taxonomy" id="1339315"/>
    <lineage>
        <taxon>Bacteria</taxon>
        <taxon>Pseudomonadati</taxon>
        <taxon>Bacteroidota</taxon>
        <taxon>Bacteroidia</taxon>
        <taxon>Bacteroidales</taxon>
        <taxon>Bacteroidaceae</taxon>
        <taxon>Bacteroides</taxon>
    </lineage>
</organism>
<keyword evidence="9" id="KW-0012">Acyltransferase</keyword>
<evidence type="ECO:0000313" key="10">
    <source>
        <dbReference type="Proteomes" id="UP000020529"/>
    </source>
</evidence>
<evidence type="ECO:0000259" key="8">
    <source>
        <dbReference type="Pfam" id="PF01757"/>
    </source>
</evidence>
<dbReference type="PATRIC" id="fig|1339315.3.peg.4212"/>
<proteinExistence type="inferred from homology"/>
<accession>A0A015SQZ3</accession>